<reference evidence="2" key="1">
    <citation type="journal article" date="2023" name="Mol. Phylogenet. Evol.">
        <title>Genome-scale phylogeny and comparative genomics of the fungal order Sordariales.</title>
        <authorList>
            <person name="Hensen N."/>
            <person name="Bonometti L."/>
            <person name="Westerberg I."/>
            <person name="Brannstrom I.O."/>
            <person name="Guillou S."/>
            <person name="Cros-Aarteil S."/>
            <person name="Calhoun S."/>
            <person name="Haridas S."/>
            <person name="Kuo A."/>
            <person name="Mondo S."/>
            <person name="Pangilinan J."/>
            <person name="Riley R."/>
            <person name="LaButti K."/>
            <person name="Andreopoulos B."/>
            <person name="Lipzen A."/>
            <person name="Chen C."/>
            <person name="Yan M."/>
            <person name="Daum C."/>
            <person name="Ng V."/>
            <person name="Clum A."/>
            <person name="Steindorff A."/>
            <person name="Ohm R.A."/>
            <person name="Martin F."/>
            <person name="Silar P."/>
            <person name="Natvig D.O."/>
            <person name="Lalanne C."/>
            <person name="Gautier V."/>
            <person name="Ament-Velasquez S.L."/>
            <person name="Kruys A."/>
            <person name="Hutchinson M.I."/>
            <person name="Powell A.J."/>
            <person name="Barry K."/>
            <person name="Miller A.N."/>
            <person name="Grigoriev I.V."/>
            <person name="Debuchy R."/>
            <person name="Gladieux P."/>
            <person name="Hiltunen Thoren M."/>
            <person name="Johannesson H."/>
        </authorList>
    </citation>
    <scope>NUCLEOTIDE SEQUENCE</scope>
    <source>
        <strain evidence="2">CBS 168.71</strain>
    </source>
</reference>
<dbReference type="Proteomes" id="UP001278766">
    <property type="component" value="Unassembled WGS sequence"/>
</dbReference>
<dbReference type="GeneID" id="87841540"/>
<dbReference type="PANTHER" id="PTHR42085">
    <property type="entry name" value="F-BOX DOMAIN-CONTAINING PROTEIN"/>
    <property type="match status" value="1"/>
</dbReference>
<evidence type="ECO:0000256" key="1">
    <source>
        <dbReference type="SAM" id="MobiDB-lite"/>
    </source>
</evidence>
<keyword evidence="3" id="KW-1185">Reference proteome</keyword>
<gene>
    <name evidence="2" type="ORF">B0H64DRAFT_407925</name>
</gene>
<dbReference type="PANTHER" id="PTHR42085:SF6">
    <property type="entry name" value="F-BOX DOMAIN-CONTAINING PROTEIN"/>
    <property type="match status" value="1"/>
</dbReference>
<organism evidence="2 3">
    <name type="scientific">Chaetomium fimeti</name>
    <dbReference type="NCBI Taxonomy" id="1854472"/>
    <lineage>
        <taxon>Eukaryota</taxon>
        <taxon>Fungi</taxon>
        <taxon>Dikarya</taxon>
        <taxon>Ascomycota</taxon>
        <taxon>Pezizomycotina</taxon>
        <taxon>Sordariomycetes</taxon>
        <taxon>Sordariomycetidae</taxon>
        <taxon>Sordariales</taxon>
        <taxon>Chaetomiaceae</taxon>
        <taxon>Chaetomium</taxon>
    </lineage>
</organism>
<evidence type="ECO:0000313" key="3">
    <source>
        <dbReference type="Proteomes" id="UP001278766"/>
    </source>
</evidence>
<dbReference type="AlphaFoldDB" id="A0AAE0LNJ8"/>
<dbReference type="RefSeq" id="XP_062655252.1">
    <property type="nucleotide sequence ID" value="XM_062804592.1"/>
</dbReference>
<name>A0AAE0LNJ8_9PEZI</name>
<protein>
    <submittedName>
        <fullName evidence="2">Uncharacterized protein</fullName>
    </submittedName>
</protein>
<comment type="caution">
    <text evidence="2">The sequence shown here is derived from an EMBL/GenBank/DDBJ whole genome shotgun (WGS) entry which is preliminary data.</text>
</comment>
<dbReference type="InterPro" id="IPR038883">
    <property type="entry name" value="AN11006-like"/>
</dbReference>
<sequence>MMMTADGHHLPGILRLNPGIRHRIYLDVGLGQTPCHEWTYPEVYELGGPLISDVVEPRTEHEPGPAAFHGLLLSCRTIYLEASALLYSENWFIIRYQPLRTLSSLRALSPHALASLTNLKIVLNQSSCHAPKPVEWGLGACCGRVWVSDSEQCKSNEAGPKLFHDCFPNGAYGHDASLVGSSPLTEEVLAEWQTTASYLSPHIIPGKLELSLVCDVRHGEVEIGRRVLDGLHMLPRLKDCHIRLCETRDTQLQHITQGAVSRARGIISSEPPTSPGSPEPSNPHSLLHLPPEVRLRILEYTDLVTPSKEVMWHRNVPGSGYYADRAPCYDADRPGFCLPECGGACQFSQCWQTPWPQPSIGCFCRSVHSAFSSRCNCWAPPTPLFLVCRTVYTEAELVFYSQNRFIVVDSPSRHPWERWAPGDYPFESFAATQFLRHVIPQHCLGYLRFLELTFSQFTYPARPRDEHPALRYWDETVEWLKDKLNLPVLTLRLIVVGNRDPDRGPRSTYEMTREQGKEVLATYNRILRPLQLLGTAPGGGLAAFYAVLPWPLKWSRWARVTAGEERLSEWLDSKDEEIKRRAEKFVLGDRYESVSLSAVEPEMSVWSWGQLSY</sequence>
<evidence type="ECO:0000313" key="2">
    <source>
        <dbReference type="EMBL" id="KAK3291738.1"/>
    </source>
</evidence>
<accession>A0AAE0LNJ8</accession>
<feature type="region of interest" description="Disordered" evidence="1">
    <location>
        <begin position="263"/>
        <end position="285"/>
    </location>
</feature>
<dbReference type="EMBL" id="JAUEPN010000008">
    <property type="protein sequence ID" value="KAK3291738.1"/>
    <property type="molecule type" value="Genomic_DNA"/>
</dbReference>
<feature type="compositionally biased region" description="Pro residues" evidence="1">
    <location>
        <begin position="272"/>
        <end position="281"/>
    </location>
</feature>
<reference evidence="2" key="2">
    <citation type="submission" date="2023-06" db="EMBL/GenBank/DDBJ databases">
        <authorList>
            <consortium name="Lawrence Berkeley National Laboratory"/>
            <person name="Haridas S."/>
            <person name="Hensen N."/>
            <person name="Bonometti L."/>
            <person name="Westerberg I."/>
            <person name="Brannstrom I.O."/>
            <person name="Guillou S."/>
            <person name="Cros-Aarteil S."/>
            <person name="Calhoun S."/>
            <person name="Kuo A."/>
            <person name="Mondo S."/>
            <person name="Pangilinan J."/>
            <person name="Riley R."/>
            <person name="Labutti K."/>
            <person name="Andreopoulos B."/>
            <person name="Lipzen A."/>
            <person name="Chen C."/>
            <person name="Yanf M."/>
            <person name="Daum C."/>
            <person name="Ng V."/>
            <person name="Clum A."/>
            <person name="Steindorff A."/>
            <person name="Ohm R."/>
            <person name="Martin F."/>
            <person name="Silar P."/>
            <person name="Natvig D."/>
            <person name="Lalanne C."/>
            <person name="Gautier V."/>
            <person name="Ament-Velasquez S.L."/>
            <person name="Kruys A."/>
            <person name="Hutchinson M.I."/>
            <person name="Powell A.J."/>
            <person name="Barry K."/>
            <person name="Miller A.N."/>
            <person name="Grigoriev I.V."/>
            <person name="Debuchy R."/>
            <person name="Gladieux P."/>
            <person name="Thoren M.H."/>
            <person name="Johannesson H."/>
        </authorList>
    </citation>
    <scope>NUCLEOTIDE SEQUENCE</scope>
    <source>
        <strain evidence="2">CBS 168.71</strain>
    </source>
</reference>
<proteinExistence type="predicted"/>